<organism evidence="2 3">
    <name type="scientific">Goodea atripinnis</name>
    <dbReference type="NCBI Taxonomy" id="208336"/>
    <lineage>
        <taxon>Eukaryota</taxon>
        <taxon>Metazoa</taxon>
        <taxon>Chordata</taxon>
        <taxon>Craniata</taxon>
        <taxon>Vertebrata</taxon>
        <taxon>Euteleostomi</taxon>
        <taxon>Actinopterygii</taxon>
        <taxon>Neopterygii</taxon>
        <taxon>Teleostei</taxon>
        <taxon>Neoteleostei</taxon>
        <taxon>Acanthomorphata</taxon>
        <taxon>Ovalentaria</taxon>
        <taxon>Atherinomorphae</taxon>
        <taxon>Cyprinodontiformes</taxon>
        <taxon>Goodeidae</taxon>
        <taxon>Goodea</taxon>
    </lineage>
</organism>
<dbReference type="Proteomes" id="UP001476798">
    <property type="component" value="Unassembled WGS sequence"/>
</dbReference>
<evidence type="ECO:0000313" key="3">
    <source>
        <dbReference type="Proteomes" id="UP001476798"/>
    </source>
</evidence>
<feature type="region of interest" description="Disordered" evidence="1">
    <location>
        <begin position="287"/>
        <end position="336"/>
    </location>
</feature>
<sequence length="384" mass="43913">MWKDLLMLLNSVSLQTNQQNEVETHSYCPLEATLLNADTAKPQYLKRSSRSSKEDFVYKLKMFPSLCTDKWILPDSCSSSFRKRPTFSEYRTSQNTQISARSRWMLALHVGNPELRTDRVREHHTWKKTDRFLNIRFMGFYSAPLTFSTSLQFCSVITHLARWWRWSLWTDTRRWKHLDRGRELWSRNPLCVKTFQDRRTGNLSLSVPGCCLGDVDVVWLTGMRWLGVSEMQRASSVLSACLAGVSVETIKFPLCDFFSAVRTPPAGVIRGAGLAGLMGSRWPAGTVGNQGLKTGGGRQVKGSRSFSVRSNREESPTTDPGWKCRTTSSIQTDRDHRSDGTSVLFLMTALCEEAEEQTLCRNKENLSETWSKFSRVHCFYILQT</sequence>
<gene>
    <name evidence="2" type="ORF">GOODEAATRI_005305</name>
</gene>
<reference evidence="2 3" key="1">
    <citation type="submission" date="2021-06" db="EMBL/GenBank/DDBJ databases">
        <authorList>
            <person name="Palmer J.M."/>
        </authorList>
    </citation>
    <scope>NUCLEOTIDE SEQUENCE [LARGE SCALE GENOMIC DNA]</scope>
    <source>
        <strain evidence="2 3">GA_2019</strain>
        <tissue evidence="2">Muscle</tissue>
    </source>
</reference>
<protein>
    <submittedName>
        <fullName evidence="2">Uncharacterized protein</fullName>
    </submittedName>
</protein>
<accession>A0ABV0PLF1</accession>
<keyword evidence="3" id="KW-1185">Reference proteome</keyword>
<evidence type="ECO:0000313" key="2">
    <source>
        <dbReference type="EMBL" id="MEQ2184182.1"/>
    </source>
</evidence>
<name>A0ABV0PLF1_9TELE</name>
<evidence type="ECO:0000256" key="1">
    <source>
        <dbReference type="SAM" id="MobiDB-lite"/>
    </source>
</evidence>
<comment type="caution">
    <text evidence="2">The sequence shown here is derived from an EMBL/GenBank/DDBJ whole genome shotgun (WGS) entry which is preliminary data.</text>
</comment>
<dbReference type="EMBL" id="JAHRIO010080203">
    <property type="protein sequence ID" value="MEQ2184182.1"/>
    <property type="molecule type" value="Genomic_DNA"/>
</dbReference>
<proteinExistence type="predicted"/>